<name>A0A1W1ELE7_9ZZZZ</name>
<reference evidence="1" key="1">
    <citation type="submission" date="2016-10" db="EMBL/GenBank/DDBJ databases">
        <authorList>
            <person name="de Groot N.N."/>
        </authorList>
    </citation>
    <scope>NUCLEOTIDE SEQUENCE</scope>
</reference>
<sequence>MRKILILSILSLAILSSCNSKKYFKPETRDHIPAVKHSLNSNIISLNRKGATLSNGEYITKNGSGVVNLGKGYRYINESNRYILSANNLGNLKVISKSSKESVVVIRLKIPVVTASISGNIIVYLLEDNSYGIYNISNNLKLWEDKSQKVFAIDRRVANPIFVGNSIILPTLDGKLLTLKANNKNATTTIYISAEKSFNNAIILQKVGNKIITASSHEIMTLQNGVENRLRVDISEVIIANNSIYIFTKSGKIIRTNMNLKEINSVKFDFAHYSVVGTYNNRLFALDFQGSLVVLNSDLSKKRIYKFENVDKYTFISNGRLFKNKEVISLDTLNYE</sequence>
<dbReference type="PROSITE" id="PS51257">
    <property type="entry name" value="PROKAR_LIPOPROTEIN"/>
    <property type="match status" value="1"/>
</dbReference>
<gene>
    <name evidence="1" type="ORF">MNB_SV-15-159</name>
</gene>
<proteinExistence type="predicted"/>
<keyword evidence="1" id="KW-0449">Lipoprotein</keyword>
<protein>
    <submittedName>
        <fullName evidence="1">Putative lipoprotein</fullName>
    </submittedName>
</protein>
<organism evidence="1">
    <name type="scientific">hydrothermal vent metagenome</name>
    <dbReference type="NCBI Taxonomy" id="652676"/>
    <lineage>
        <taxon>unclassified sequences</taxon>
        <taxon>metagenomes</taxon>
        <taxon>ecological metagenomes</taxon>
    </lineage>
</organism>
<dbReference type="EMBL" id="FRYL01000044">
    <property type="protein sequence ID" value="SHO81612.1"/>
    <property type="molecule type" value="Genomic_DNA"/>
</dbReference>
<accession>A0A1W1ELE7</accession>
<dbReference type="SUPFAM" id="SSF101908">
    <property type="entry name" value="Putative isomerase YbhE"/>
    <property type="match status" value="1"/>
</dbReference>
<dbReference type="AlphaFoldDB" id="A0A1W1ELE7"/>
<evidence type="ECO:0000313" key="1">
    <source>
        <dbReference type="EMBL" id="SHO81612.1"/>
    </source>
</evidence>